<feature type="region of interest" description="Disordered" evidence="1">
    <location>
        <begin position="619"/>
        <end position="664"/>
    </location>
</feature>
<feature type="region of interest" description="Disordered" evidence="1">
    <location>
        <begin position="698"/>
        <end position="717"/>
    </location>
</feature>
<comment type="caution">
    <text evidence="2">The sequence shown here is derived from an EMBL/GenBank/DDBJ whole genome shotgun (WGS) entry which is preliminary data.</text>
</comment>
<dbReference type="AlphaFoldDB" id="A0A5M3MX63"/>
<accession>A0A5M3MX63</accession>
<feature type="compositionally biased region" description="Low complexity" evidence="1">
    <location>
        <begin position="496"/>
        <end position="528"/>
    </location>
</feature>
<feature type="compositionally biased region" description="Low complexity" evidence="1">
    <location>
        <begin position="244"/>
        <end position="281"/>
    </location>
</feature>
<feature type="region of interest" description="Disordered" evidence="1">
    <location>
        <begin position="480"/>
        <end position="529"/>
    </location>
</feature>
<name>A0A5M3MX63_CONPW</name>
<evidence type="ECO:0000313" key="3">
    <source>
        <dbReference type="Proteomes" id="UP000053558"/>
    </source>
</evidence>
<feature type="region of interest" description="Disordered" evidence="1">
    <location>
        <begin position="761"/>
        <end position="819"/>
    </location>
</feature>
<sequence length="832" mass="88224">MPVQTVSALDASESTSARAASRISQLKLQLGVTPDSAVDRPLRERTNSSKSKSNGASLLFKEGAKASRFKEPASIHLSPIVLTEPALVRKQSAPAPNPKSALSPDQIQSRRAYSVRTARERRYMRAERALACTLRHCSDAVLSSSENSQHSLELQRVRALEHALALLGTHAEIAKARIQELRVCLADQDVDPAERDSLLRERWAVEKRGREIEGQMRALADANRVSEGRSKPGSHVHTSDMRMNPKPNTPSSSPNKKGRPSALSSSSSSSASSLSSGSSLSTPAPIVGGPDVDPAGISSTNARGHEDPESRRAANLAAFFARSATHTPLHPRLPPGLGPHTSLDATASITSADTSIDADADTLTTQWDAYIHSTYTHTTHDPRTAFLPRRISLSDVSPIHLRPSSVSSPLRVDRARLLLRSGPGRVLNRPASFDTHSRHIQRLALSPSLSDIPDNSQTPMSTSVGAKVKGQASMPLLNVDLQVPGAPPRPERSPRRMSAAQASLAGSNNAASVSGSTLSSSLSSALTTPVHPTSALPSVPQPQYMGSGPVPVAAPTPSTMVLSGGATGGSAKIYYMSRQPRSAAELLSSTDLGEIRIPPYALSLLDSFDDVSSTISVPLGGSQSHPQFRARARTVGEEEAGHGEGKQSSQTIPRVRRSSASYVRVTAPRSSDVVDGYLAVNGIANGNGSHATFCIPNTSASSAPPSPGGGGAAHPGGSVRRVLSQVRLRPKRTNAGGNGDGNANANTNRHSLLVYMRKRMGGDEDESGSASDETATATAPPTPTPALSDAAVQAAQDKEKEEREREKRERMKESSFTRPLRRRFGAFWGSLW</sequence>
<dbReference type="Proteomes" id="UP000053558">
    <property type="component" value="Unassembled WGS sequence"/>
</dbReference>
<feature type="region of interest" description="Disordered" evidence="1">
    <location>
        <begin position="215"/>
        <end position="311"/>
    </location>
</feature>
<dbReference type="GeneID" id="19210064"/>
<organism evidence="2 3">
    <name type="scientific">Coniophora puteana (strain RWD-64-598)</name>
    <name type="common">Brown rot fungus</name>
    <dbReference type="NCBI Taxonomy" id="741705"/>
    <lineage>
        <taxon>Eukaryota</taxon>
        <taxon>Fungi</taxon>
        <taxon>Dikarya</taxon>
        <taxon>Basidiomycota</taxon>
        <taxon>Agaricomycotina</taxon>
        <taxon>Agaricomycetes</taxon>
        <taxon>Agaricomycetidae</taxon>
        <taxon>Boletales</taxon>
        <taxon>Coniophorineae</taxon>
        <taxon>Coniophoraceae</taxon>
        <taxon>Coniophora</taxon>
    </lineage>
</organism>
<evidence type="ECO:0000256" key="1">
    <source>
        <dbReference type="SAM" id="MobiDB-lite"/>
    </source>
</evidence>
<feature type="compositionally biased region" description="Basic and acidic residues" evidence="1">
    <location>
        <begin position="37"/>
        <end position="47"/>
    </location>
</feature>
<evidence type="ECO:0000313" key="2">
    <source>
        <dbReference type="EMBL" id="EIW83587.1"/>
    </source>
</evidence>
<feature type="compositionally biased region" description="Basic and acidic residues" evidence="1">
    <location>
        <begin position="796"/>
        <end position="815"/>
    </location>
</feature>
<dbReference type="EMBL" id="JH711575">
    <property type="protein sequence ID" value="EIW83587.1"/>
    <property type="molecule type" value="Genomic_DNA"/>
</dbReference>
<dbReference type="RefSeq" id="XP_007765453.1">
    <property type="nucleotide sequence ID" value="XM_007767263.1"/>
</dbReference>
<dbReference type="KEGG" id="cput:CONPUDRAFT_80270"/>
<proteinExistence type="predicted"/>
<reference evidence="3" key="1">
    <citation type="journal article" date="2012" name="Science">
        <title>The Paleozoic origin of enzymatic lignin decomposition reconstructed from 31 fungal genomes.</title>
        <authorList>
            <person name="Floudas D."/>
            <person name="Binder M."/>
            <person name="Riley R."/>
            <person name="Barry K."/>
            <person name="Blanchette R.A."/>
            <person name="Henrissat B."/>
            <person name="Martinez A.T."/>
            <person name="Otillar R."/>
            <person name="Spatafora J.W."/>
            <person name="Yadav J.S."/>
            <person name="Aerts A."/>
            <person name="Benoit I."/>
            <person name="Boyd A."/>
            <person name="Carlson A."/>
            <person name="Copeland A."/>
            <person name="Coutinho P.M."/>
            <person name="de Vries R.P."/>
            <person name="Ferreira P."/>
            <person name="Findley K."/>
            <person name="Foster B."/>
            <person name="Gaskell J."/>
            <person name="Glotzer D."/>
            <person name="Gorecki P."/>
            <person name="Heitman J."/>
            <person name="Hesse C."/>
            <person name="Hori C."/>
            <person name="Igarashi K."/>
            <person name="Jurgens J.A."/>
            <person name="Kallen N."/>
            <person name="Kersten P."/>
            <person name="Kohler A."/>
            <person name="Kuees U."/>
            <person name="Kumar T.K.A."/>
            <person name="Kuo A."/>
            <person name="LaButti K."/>
            <person name="Larrondo L.F."/>
            <person name="Lindquist E."/>
            <person name="Ling A."/>
            <person name="Lombard V."/>
            <person name="Lucas S."/>
            <person name="Lundell T."/>
            <person name="Martin R."/>
            <person name="McLaughlin D.J."/>
            <person name="Morgenstern I."/>
            <person name="Morin E."/>
            <person name="Murat C."/>
            <person name="Nagy L.G."/>
            <person name="Nolan M."/>
            <person name="Ohm R.A."/>
            <person name="Patyshakuliyeva A."/>
            <person name="Rokas A."/>
            <person name="Ruiz-Duenas F.J."/>
            <person name="Sabat G."/>
            <person name="Salamov A."/>
            <person name="Samejima M."/>
            <person name="Schmutz J."/>
            <person name="Slot J.C."/>
            <person name="St John F."/>
            <person name="Stenlid J."/>
            <person name="Sun H."/>
            <person name="Sun S."/>
            <person name="Syed K."/>
            <person name="Tsang A."/>
            <person name="Wiebenga A."/>
            <person name="Young D."/>
            <person name="Pisabarro A."/>
            <person name="Eastwood D.C."/>
            <person name="Martin F."/>
            <person name="Cullen D."/>
            <person name="Grigoriev I.V."/>
            <person name="Hibbett D.S."/>
        </authorList>
    </citation>
    <scope>NUCLEOTIDE SEQUENCE [LARGE SCALE GENOMIC DNA]</scope>
    <source>
        <strain evidence="3">RWD-64-598 SS2</strain>
    </source>
</reference>
<gene>
    <name evidence="2" type="ORF">CONPUDRAFT_80270</name>
</gene>
<feature type="region of interest" description="Disordered" evidence="1">
    <location>
        <begin position="90"/>
        <end position="113"/>
    </location>
</feature>
<feature type="compositionally biased region" description="Basic and acidic residues" evidence="1">
    <location>
        <begin position="634"/>
        <end position="645"/>
    </location>
</feature>
<feature type="region of interest" description="Disordered" evidence="1">
    <location>
        <begin position="32"/>
        <end position="56"/>
    </location>
</feature>
<keyword evidence="3" id="KW-1185">Reference proteome</keyword>
<protein>
    <submittedName>
        <fullName evidence="2">Uncharacterized protein</fullName>
    </submittedName>
</protein>